<dbReference type="Gene3D" id="1.20.970.10">
    <property type="entry name" value="Transferase, Pyrimidine Nucleoside Phosphorylase, Chain C"/>
    <property type="match status" value="1"/>
</dbReference>
<evidence type="ECO:0000313" key="12">
    <source>
        <dbReference type="EMBL" id="SEI89929.1"/>
    </source>
</evidence>
<feature type="domain" description="Glycosyl transferase family 3 N-terminal" evidence="11">
    <location>
        <begin position="5"/>
        <end position="67"/>
    </location>
</feature>
<feature type="binding site" evidence="9">
    <location>
        <begin position="109"/>
        <end position="117"/>
    </location>
    <ligand>
        <name>5-phospho-alpha-D-ribose 1-diphosphate</name>
        <dbReference type="ChEBI" id="CHEBI:58017"/>
    </ligand>
</feature>
<feature type="binding site" evidence="9">
    <location>
        <position position="112"/>
    </location>
    <ligand>
        <name>anthranilate</name>
        <dbReference type="ChEBI" id="CHEBI:16567"/>
        <label>1</label>
    </ligand>
</feature>
<dbReference type="UniPathway" id="UPA00035">
    <property type="reaction ID" value="UER00041"/>
</dbReference>
<comment type="similarity">
    <text evidence="9">Belongs to the anthranilate phosphoribosyltransferase family.</text>
</comment>
<dbReference type="eggNOG" id="COG0547">
    <property type="taxonomic scope" value="Bacteria"/>
</dbReference>
<dbReference type="GO" id="GO:0005829">
    <property type="term" value="C:cytosol"/>
    <property type="evidence" value="ECO:0007669"/>
    <property type="project" value="TreeGrafter"/>
</dbReference>
<feature type="binding site" evidence="9">
    <location>
        <begin position="84"/>
        <end position="85"/>
    </location>
    <ligand>
        <name>5-phospho-alpha-D-ribose 1-diphosphate</name>
        <dbReference type="ChEBI" id="CHEBI:58017"/>
    </ligand>
</feature>
<dbReference type="GO" id="GO:0000287">
    <property type="term" value="F:magnesium ion binding"/>
    <property type="evidence" value="ECO:0007669"/>
    <property type="project" value="UniProtKB-UniRule"/>
</dbReference>
<keyword evidence="6 9" id="KW-0057">Aromatic amino acid biosynthesis</keyword>
<keyword evidence="9" id="KW-0479">Metal-binding</keyword>
<evidence type="ECO:0000256" key="6">
    <source>
        <dbReference type="ARBA" id="ARBA00023141"/>
    </source>
</evidence>
<evidence type="ECO:0000256" key="7">
    <source>
        <dbReference type="ARBA" id="ARBA00052328"/>
    </source>
</evidence>
<dbReference type="GO" id="GO:0004048">
    <property type="term" value="F:anthranilate phosphoribosyltransferase activity"/>
    <property type="evidence" value="ECO:0007669"/>
    <property type="project" value="UniProtKB-UniRule"/>
</dbReference>
<evidence type="ECO:0000259" key="10">
    <source>
        <dbReference type="Pfam" id="PF00591"/>
    </source>
</evidence>
<feature type="binding site" evidence="9">
    <location>
        <position position="226"/>
    </location>
    <ligand>
        <name>Mg(2+)</name>
        <dbReference type="ChEBI" id="CHEBI:18420"/>
        <label>1</label>
    </ligand>
</feature>
<dbReference type="GO" id="GO:0000162">
    <property type="term" value="P:L-tryptophan biosynthetic process"/>
    <property type="evidence" value="ECO:0007669"/>
    <property type="project" value="UniProtKB-UniRule"/>
</dbReference>
<evidence type="ECO:0000256" key="9">
    <source>
        <dbReference type="HAMAP-Rule" id="MF_00211"/>
    </source>
</evidence>
<evidence type="ECO:0000256" key="1">
    <source>
        <dbReference type="ARBA" id="ARBA00004907"/>
    </source>
</evidence>
<comment type="cofactor">
    <cofactor evidence="9">
        <name>Mg(2+)</name>
        <dbReference type="ChEBI" id="CHEBI:18420"/>
    </cofactor>
    <text evidence="9">Binds 2 magnesium ions per monomer.</text>
</comment>
<comment type="pathway">
    <text evidence="1 9">Amino-acid biosynthesis; L-tryptophan biosynthesis; L-tryptophan from chorismate: step 2/5.</text>
</comment>
<dbReference type="NCBIfam" id="TIGR01245">
    <property type="entry name" value="trpD"/>
    <property type="match status" value="1"/>
</dbReference>
<evidence type="ECO:0000256" key="3">
    <source>
        <dbReference type="ARBA" id="ARBA00022676"/>
    </source>
</evidence>
<keyword evidence="5 9" id="KW-0822">Tryptophan biosynthesis</keyword>
<keyword evidence="4 9" id="KW-0808">Transferase</keyword>
<dbReference type="STRING" id="1043493.SAMN05421637_0348"/>
<keyword evidence="3 9" id="KW-0328">Glycosyltransferase</keyword>
<proteinExistence type="inferred from homology"/>
<dbReference type="Gene3D" id="3.40.1030.10">
    <property type="entry name" value="Nucleoside phosphorylase/phosphoribosyltransferase catalytic domain"/>
    <property type="match status" value="1"/>
</dbReference>
<dbReference type="InterPro" id="IPR005940">
    <property type="entry name" value="Anthranilate_Pribosyl_Tfrase"/>
</dbReference>
<keyword evidence="2 9" id="KW-0028">Amino-acid biosynthesis</keyword>
<dbReference type="InterPro" id="IPR036320">
    <property type="entry name" value="Glycosyl_Trfase_fam3_N_dom_sf"/>
</dbReference>
<feature type="binding site" evidence="9">
    <location>
        <position position="81"/>
    </location>
    <ligand>
        <name>5-phospho-alpha-D-ribose 1-diphosphate</name>
        <dbReference type="ChEBI" id="CHEBI:58017"/>
    </ligand>
</feature>
<comment type="similarity">
    <text evidence="8">In the C-terminal section; belongs to the anthranilate phosphoribosyltransferase family.</text>
</comment>
<comment type="caution">
    <text evidence="9">Lacks conserved residue(s) required for the propagation of feature annotation.</text>
</comment>
<dbReference type="InterPro" id="IPR000312">
    <property type="entry name" value="Glycosyl_Trfase_fam3"/>
</dbReference>
<feature type="domain" description="Glycosyl transferase family 3" evidence="10">
    <location>
        <begin position="75"/>
        <end position="333"/>
    </location>
</feature>
<dbReference type="RefSeq" id="WP_042211920.1">
    <property type="nucleotide sequence ID" value="NZ_BBLU01000001.1"/>
</dbReference>
<evidence type="ECO:0000256" key="4">
    <source>
        <dbReference type="ARBA" id="ARBA00022679"/>
    </source>
</evidence>
<evidence type="ECO:0000256" key="8">
    <source>
        <dbReference type="ARBA" id="ARBA00061188"/>
    </source>
</evidence>
<feature type="binding site" evidence="9">
    <location>
        <position position="93"/>
    </location>
    <ligand>
        <name>Mg(2+)</name>
        <dbReference type="ChEBI" id="CHEBI:18420"/>
        <label>1</label>
    </ligand>
</feature>
<feature type="binding site" evidence="9">
    <location>
        <position position="81"/>
    </location>
    <ligand>
        <name>anthranilate</name>
        <dbReference type="ChEBI" id="CHEBI:16567"/>
        <label>1</label>
    </ligand>
</feature>
<feature type="binding site" evidence="9">
    <location>
        <position position="89"/>
    </location>
    <ligand>
        <name>5-phospho-alpha-D-ribose 1-diphosphate</name>
        <dbReference type="ChEBI" id="CHEBI:58017"/>
    </ligand>
</feature>
<dbReference type="InterPro" id="IPR017459">
    <property type="entry name" value="Glycosyl_Trfase_fam3_N_dom"/>
</dbReference>
<dbReference type="SUPFAM" id="SSF47648">
    <property type="entry name" value="Nucleoside phosphorylase/phosphoribosyltransferase N-terminal domain"/>
    <property type="match status" value="1"/>
</dbReference>
<dbReference type="PANTHER" id="PTHR43285">
    <property type="entry name" value="ANTHRANILATE PHOSPHORIBOSYLTRANSFERASE"/>
    <property type="match status" value="1"/>
</dbReference>
<dbReference type="Proteomes" id="UP000183315">
    <property type="component" value="Unassembled WGS sequence"/>
</dbReference>
<organism evidence="12 13">
    <name type="scientific">Demequina mangrovi</name>
    <dbReference type="NCBI Taxonomy" id="1043493"/>
    <lineage>
        <taxon>Bacteria</taxon>
        <taxon>Bacillati</taxon>
        <taxon>Actinomycetota</taxon>
        <taxon>Actinomycetes</taxon>
        <taxon>Micrococcales</taxon>
        <taxon>Demequinaceae</taxon>
        <taxon>Demequina</taxon>
    </lineage>
</organism>
<dbReference type="EMBL" id="FNZI01000001">
    <property type="protein sequence ID" value="SEI89929.1"/>
    <property type="molecule type" value="Genomic_DNA"/>
</dbReference>
<feature type="binding site" evidence="9">
    <location>
        <begin position="91"/>
        <end position="94"/>
    </location>
    <ligand>
        <name>5-phospho-alpha-D-ribose 1-diphosphate</name>
        <dbReference type="ChEBI" id="CHEBI:58017"/>
    </ligand>
</feature>
<reference evidence="13" key="1">
    <citation type="submission" date="2016-10" db="EMBL/GenBank/DDBJ databases">
        <authorList>
            <person name="Varghese N."/>
        </authorList>
    </citation>
    <scope>NUCLEOTIDE SEQUENCE [LARGE SCALE GENOMIC DNA]</scope>
    <source>
        <strain evidence="13">DSM 24868</strain>
    </source>
</reference>
<dbReference type="Pfam" id="PF00591">
    <property type="entry name" value="Glycos_transf_3"/>
    <property type="match status" value="1"/>
</dbReference>
<dbReference type="InterPro" id="IPR035902">
    <property type="entry name" value="Nuc_phospho_transferase"/>
</dbReference>
<feature type="binding site" evidence="9">
    <location>
        <position position="167"/>
    </location>
    <ligand>
        <name>anthranilate</name>
        <dbReference type="ChEBI" id="CHEBI:16567"/>
        <label>2</label>
    </ligand>
</feature>
<dbReference type="FunFam" id="3.40.1030.10:FF:000002">
    <property type="entry name" value="Anthranilate phosphoribosyltransferase"/>
    <property type="match status" value="1"/>
</dbReference>
<dbReference type="HAMAP" id="MF_00211">
    <property type="entry name" value="TrpD"/>
    <property type="match status" value="1"/>
</dbReference>
<comment type="function">
    <text evidence="9">Catalyzes the transfer of the phosphoribosyl group of 5-phosphorylribose-1-pyrophosphate (PRPP) to anthranilate to yield N-(5'-phosphoribosyl)-anthranilate (PRA).</text>
</comment>
<sequence>MATLQDLLARLVEHEDLTSEETAAVMDSVLTDSASPVAMGAFLAALRVKRETPAEVAGLAQAMLSHALRFEVPGRTVDIVGTGGDGAHTVNISTMASIVIAGAGPTVVKHGNRAATSKSGSADVLAALGVRLDLPVERVKELATEVGITFCFAQVFHPSMRFAMPIRKELGVPTTFNILGPLTNPAQPQATAIGSSSLRVAPVLAGVVASQGREALVFHGDDGLDELAPTGAATVWEVRGGGVTELRLDPVSDLGLSRITIDDLRGGEAEENAAVVRDVLAGGGGAVRDTVLLNAASGLVADATLAGTSSGTLVERFEAGLEHAARAVDSGAAADVLDRWITATQA</sequence>
<keyword evidence="9" id="KW-0460">Magnesium</keyword>
<comment type="subunit">
    <text evidence="9">Homodimer.</text>
</comment>
<dbReference type="EC" id="2.4.2.18" evidence="9"/>
<feature type="binding site" evidence="9">
    <location>
        <position position="226"/>
    </location>
    <ligand>
        <name>Mg(2+)</name>
        <dbReference type="ChEBI" id="CHEBI:18420"/>
        <label>2</label>
    </ligand>
</feature>
<comment type="catalytic activity">
    <reaction evidence="7 9">
        <text>N-(5-phospho-beta-D-ribosyl)anthranilate + diphosphate = 5-phospho-alpha-D-ribose 1-diphosphate + anthranilate</text>
        <dbReference type="Rhea" id="RHEA:11768"/>
        <dbReference type="ChEBI" id="CHEBI:16567"/>
        <dbReference type="ChEBI" id="CHEBI:18277"/>
        <dbReference type="ChEBI" id="CHEBI:33019"/>
        <dbReference type="ChEBI" id="CHEBI:58017"/>
        <dbReference type="EC" id="2.4.2.18"/>
    </reaction>
</comment>
<dbReference type="OrthoDB" id="9806430at2"/>
<evidence type="ECO:0000313" key="13">
    <source>
        <dbReference type="Proteomes" id="UP000183315"/>
    </source>
</evidence>
<feature type="binding site" evidence="9">
    <location>
        <position position="121"/>
    </location>
    <ligand>
        <name>5-phospho-alpha-D-ribose 1-diphosphate</name>
        <dbReference type="ChEBI" id="CHEBI:58017"/>
    </ligand>
</feature>
<name>A0A1H6UC60_9MICO</name>
<keyword evidence="13" id="KW-1185">Reference proteome</keyword>
<dbReference type="PANTHER" id="PTHR43285:SF2">
    <property type="entry name" value="ANTHRANILATE PHOSPHORIBOSYLTRANSFERASE"/>
    <property type="match status" value="1"/>
</dbReference>
<gene>
    <name evidence="9" type="primary">trpD</name>
    <name evidence="12" type="ORF">SAMN05421637_0348</name>
</gene>
<feature type="binding site" evidence="9">
    <location>
        <position position="225"/>
    </location>
    <ligand>
        <name>Mg(2+)</name>
        <dbReference type="ChEBI" id="CHEBI:18420"/>
        <label>2</label>
    </ligand>
</feature>
<dbReference type="SUPFAM" id="SSF52418">
    <property type="entry name" value="Nucleoside phosphorylase/phosphoribosyltransferase catalytic domain"/>
    <property type="match status" value="1"/>
</dbReference>
<dbReference type="AlphaFoldDB" id="A0A1H6UC60"/>
<evidence type="ECO:0000256" key="2">
    <source>
        <dbReference type="ARBA" id="ARBA00022605"/>
    </source>
</evidence>
<accession>A0A1H6UC60</accession>
<evidence type="ECO:0000256" key="5">
    <source>
        <dbReference type="ARBA" id="ARBA00022822"/>
    </source>
</evidence>
<evidence type="ECO:0000259" key="11">
    <source>
        <dbReference type="Pfam" id="PF02885"/>
    </source>
</evidence>
<protein>
    <recommendedName>
        <fullName evidence="9">Anthranilate phosphoribosyltransferase</fullName>
        <ecNumber evidence="9">2.4.2.18</ecNumber>
    </recommendedName>
</protein>
<dbReference type="Pfam" id="PF02885">
    <property type="entry name" value="Glycos_trans_3N"/>
    <property type="match status" value="1"/>
</dbReference>